<gene>
    <name evidence="2" type="ORF">QTN89_09820</name>
</gene>
<evidence type="ECO:0000313" key="2">
    <source>
        <dbReference type="EMBL" id="MDM4015727.1"/>
    </source>
</evidence>
<dbReference type="InterPro" id="IPR006311">
    <property type="entry name" value="TAT_signal"/>
</dbReference>
<accession>A0ABT7PGW0</accession>
<dbReference type="EMBL" id="JASZZN010000006">
    <property type="protein sequence ID" value="MDM4015727.1"/>
    <property type="molecule type" value="Genomic_DNA"/>
</dbReference>
<comment type="caution">
    <text evidence="2">The sequence shown here is derived from an EMBL/GenBank/DDBJ whole genome shotgun (WGS) entry which is preliminary data.</text>
</comment>
<proteinExistence type="predicted"/>
<protein>
    <submittedName>
        <fullName evidence="2">Alkaline phosphatase D family protein</fullName>
        <ecNumber evidence="2">3.1.3.1</ecNumber>
    </submittedName>
</protein>
<dbReference type="EC" id="3.1.3.1" evidence="2"/>
<feature type="domain" description="PhoD-like phosphatase metallophosphatase" evidence="1">
    <location>
        <begin position="146"/>
        <end position="370"/>
    </location>
</feature>
<dbReference type="PROSITE" id="PS51318">
    <property type="entry name" value="TAT"/>
    <property type="match status" value="1"/>
</dbReference>
<dbReference type="PANTHER" id="PTHR33987:SF1">
    <property type="entry name" value="CALCINEURIN-LIKE METALLO-PHOSPHOESTERASE SUPERFAMILY PROTEIN"/>
    <property type="match status" value="1"/>
</dbReference>
<name>A0ABT7PGW0_9BACT</name>
<keyword evidence="2" id="KW-0378">Hydrolase</keyword>
<dbReference type="GO" id="GO:0004035">
    <property type="term" value="F:alkaline phosphatase activity"/>
    <property type="evidence" value="ECO:0007669"/>
    <property type="project" value="UniProtKB-EC"/>
</dbReference>
<dbReference type="PANTHER" id="PTHR33987">
    <property type="entry name" value="CALCINEURIN-LIKE METALLO-PHOSPHOESTERASE SUPERFAMILY PROTEIN"/>
    <property type="match status" value="1"/>
</dbReference>
<dbReference type="InterPro" id="IPR029052">
    <property type="entry name" value="Metallo-depent_PP-like"/>
</dbReference>
<sequence>MRSKNSKNAGAGKELTRREALVVGAAATPLLATRPRQAVAAESEGNPVGPILGHVDHETAIIWYRPISDGEFVATLTNTQSKASVSAKANALPENDHCITWQFDGLEADAEYTYSITQKGQAVARAKHQRIHTAPQPKHPSRTVLAMGSCASSTDFFDVWTQIAANDIDGLMLLGDTPYIDNKTLSVNRLRHREFLSIPTLAMIGASTPIWGTWDDHDFGGNDTDGTIAAKHLIRQAFTEYRAQKQFGDGEHGVYTKFRRGPVEVFMIDPRYFSQTEPSPVDPDKPTCLGKQQWQWLCEGLKSSTAPFKLLATGMIWDDKRTSEKDDWQTYAHEREAIFDFIGEHRIGGVVLIGGDIHVSRHLKYPMKDRIGYDLHQFIISPLHDRVIPSLNVEHPDLLWGEPLKNMFLTVAVDATGDRPTLEAKWIDRLGKLHHSVRIELDS</sequence>
<dbReference type="CDD" id="cd07389">
    <property type="entry name" value="MPP_PhoD"/>
    <property type="match status" value="1"/>
</dbReference>
<organism evidence="2 3">
    <name type="scientific">Roseiconus lacunae</name>
    <dbReference type="NCBI Taxonomy" id="2605694"/>
    <lineage>
        <taxon>Bacteria</taxon>
        <taxon>Pseudomonadati</taxon>
        <taxon>Planctomycetota</taxon>
        <taxon>Planctomycetia</taxon>
        <taxon>Pirellulales</taxon>
        <taxon>Pirellulaceae</taxon>
        <taxon>Roseiconus</taxon>
    </lineage>
</organism>
<dbReference type="Proteomes" id="UP001239462">
    <property type="component" value="Unassembled WGS sequence"/>
</dbReference>
<dbReference type="SUPFAM" id="SSF56300">
    <property type="entry name" value="Metallo-dependent phosphatases"/>
    <property type="match status" value="1"/>
</dbReference>
<dbReference type="Gene3D" id="3.60.21.70">
    <property type="entry name" value="PhoD-like phosphatase"/>
    <property type="match status" value="1"/>
</dbReference>
<evidence type="ECO:0000259" key="1">
    <source>
        <dbReference type="Pfam" id="PF09423"/>
    </source>
</evidence>
<evidence type="ECO:0000313" key="3">
    <source>
        <dbReference type="Proteomes" id="UP001239462"/>
    </source>
</evidence>
<reference evidence="2 3" key="1">
    <citation type="submission" date="2023-06" db="EMBL/GenBank/DDBJ databases">
        <title>Roseiconus lacunae JC819 isolated from Gulf of Mannar region, Tamil Nadu.</title>
        <authorList>
            <person name="Pk S."/>
            <person name="Ch S."/>
            <person name="Ch V.R."/>
        </authorList>
    </citation>
    <scope>NUCLEOTIDE SEQUENCE [LARGE SCALE GENOMIC DNA]</scope>
    <source>
        <strain evidence="2 3">JC819</strain>
    </source>
</reference>
<keyword evidence="3" id="KW-1185">Reference proteome</keyword>
<dbReference type="Pfam" id="PF09423">
    <property type="entry name" value="PhoD"/>
    <property type="match status" value="1"/>
</dbReference>
<dbReference type="InterPro" id="IPR038607">
    <property type="entry name" value="PhoD-like_sf"/>
</dbReference>
<dbReference type="RefSeq" id="WP_289163246.1">
    <property type="nucleotide sequence ID" value="NZ_JASZZN010000006.1"/>
</dbReference>
<dbReference type="InterPro" id="IPR018946">
    <property type="entry name" value="PhoD-like_MPP"/>
</dbReference>